<evidence type="ECO:0000313" key="1">
    <source>
        <dbReference type="EMBL" id="SHN18317.1"/>
    </source>
</evidence>
<organism evidence="1 2">
    <name type="scientific">Roseibium suaedae</name>
    <dbReference type="NCBI Taxonomy" id="735517"/>
    <lineage>
        <taxon>Bacteria</taxon>
        <taxon>Pseudomonadati</taxon>
        <taxon>Pseudomonadota</taxon>
        <taxon>Alphaproteobacteria</taxon>
        <taxon>Hyphomicrobiales</taxon>
        <taxon>Stappiaceae</taxon>
        <taxon>Roseibium</taxon>
    </lineage>
</organism>
<dbReference type="Proteomes" id="UP000186002">
    <property type="component" value="Unassembled WGS sequence"/>
</dbReference>
<keyword evidence="2" id="KW-1185">Reference proteome</keyword>
<accession>A0A1M7PM66</accession>
<dbReference type="STRING" id="735517.SAMN05444272_4504"/>
<protein>
    <submittedName>
        <fullName evidence="1">Uncharacterized protein</fullName>
    </submittedName>
</protein>
<dbReference type="GO" id="GO:0019058">
    <property type="term" value="P:viral life cycle"/>
    <property type="evidence" value="ECO:0007669"/>
    <property type="project" value="InterPro"/>
</dbReference>
<sequence>MNREEIEQAITALEQRKLALLTGKGRLKVSGADGGSVDFQQVSISEIDQEITRLKVALGKLTGTRSGVGPVIAVIGGRT</sequence>
<dbReference type="EMBL" id="FRBW01000009">
    <property type="protein sequence ID" value="SHN18317.1"/>
    <property type="molecule type" value="Genomic_DNA"/>
</dbReference>
<proteinExistence type="predicted"/>
<dbReference type="Gene3D" id="3.30.1580.10">
    <property type="entry name" value="Head-to-tail joining protein W"/>
    <property type="match status" value="1"/>
</dbReference>
<gene>
    <name evidence="1" type="ORF">SAMN05444272_4504</name>
</gene>
<evidence type="ECO:0000313" key="2">
    <source>
        <dbReference type="Proteomes" id="UP000186002"/>
    </source>
</evidence>
<dbReference type="AlphaFoldDB" id="A0A1M7PM66"/>
<reference evidence="1 2" key="1">
    <citation type="submission" date="2016-11" db="EMBL/GenBank/DDBJ databases">
        <authorList>
            <person name="Jaros S."/>
            <person name="Januszkiewicz K."/>
            <person name="Wedrychowicz H."/>
        </authorList>
    </citation>
    <scope>NUCLEOTIDE SEQUENCE [LARGE SCALE GENOMIC DNA]</scope>
    <source>
        <strain evidence="1 2">DSM 22153</strain>
    </source>
</reference>
<dbReference type="RefSeq" id="WP_073015618.1">
    <property type="nucleotide sequence ID" value="NZ_FRBW01000009.1"/>
</dbReference>
<name>A0A1M7PM66_9HYPH</name>
<dbReference type="OrthoDB" id="9895822at2"/>
<dbReference type="InterPro" id="IPR036626">
    <property type="entry name" value="GpW_sf"/>
</dbReference>